<dbReference type="InterPro" id="IPR009056">
    <property type="entry name" value="Cyt_c-like_dom"/>
</dbReference>
<reference evidence="9" key="3">
    <citation type="submission" date="2021-08" db="EMBL/GenBank/DDBJ databases">
        <authorList>
            <person name="Tani A."/>
            <person name="Ola A."/>
            <person name="Ogura Y."/>
            <person name="Katsura K."/>
            <person name="Hayashi T."/>
        </authorList>
    </citation>
    <scope>NUCLEOTIDE SEQUENCE</scope>
    <source>
        <strain evidence="9">DSM 22415</strain>
    </source>
</reference>
<reference evidence="10 11" key="1">
    <citation type="submission" date="2019-06" db="EMBL/GenBank/DDBJ databases">
        <authorList>
            <person name="Rodrigo-Torres L."/>
            <person name="Arahal R. D."/>
            <person name="Lucena T."/>
        </authorList>
    </citation>
    <scope>NUCLEOTIDE SEQUENCE [LARGE SCALE GENOMIC DNA]</scope>
    <source>
        <strain evidence="10 11">SW08-7</strain>
    </source>
</reference>
<keyword evidence="2 6" id="KW-0349">Heme</keyword>
<gene>
    <name evidence="9" type="ORF">IFDJLNFL_1474</name>
    <name evidence="10" type="ORF">MTDSW087_03520</name>
</gene>
<evidence type="ECO:0000313" key="12">
    <source>
        <dbReference type="Proteomes" id="UP001055303"/>
    </source>
</evidence>
<dbReference type="RefSeq" id="WP_144766072.1">
    <property type="nucleotide sequence ID" value="NZ_BPQI01000033.1"/>
</dbReference>
<dbReference type="OrthoDB" id="7363829at2"/>
<keyword evidence="1" id="KW-0813">Transport</keyword>
<dbReference type="SUPFAM" id="SSF46626">
    <property type="entry name" value="Cytochrome c"/>
    <property type="match status" value="1"/>
</dbReference>
<evidence type="ECO:0000259" key="8">
    <source>
        <dbReference type="PROSITE" id="PS51007"/>
    </source>
</evidence>
<sequence>MRAVRTLAAGALALLPVLLTQPASAWDRQAERGRALARRDCAGCHAVGRTGASPLRQAPPFRSLHERYPVEDLAEALAEGIRTGHPTMPEFRFDPDEAEALIAYLKTLER</sequence>
<keyword evidence="5 6" id="KW-0408">Iron</keyword>
<dbReference type="PANTHER" id="PTHR37823:SF1">
    <property type="entry name" value="CYTOCHROME C-553-LIKE"/>
    <property type="match status" value="1"/>
</dbReference>
<keyword evidence="7" id="KW-0732">Signal</keyword>
<dbReference type="AlphaFoldDB" id="A0A564G028"/>
<dbReference type="GO" id="GO:0009055">
    <property type="term" value="F:electron transfer activity"/>
    <property type="evidence" value="ECO:0007669"/>
    <property type="project" value="InterPro"/>
</dbReference>
<keyword evidence="12" id="KW-1185">Reference proteome</keyword>
<evidence type="ECO:0000256" key="2">
    <source>
        <dbReference type="ARBA" id="ARBA00022617"/>
    </source>
</evidence>
<evidence type="ECO:0000256" key="3">
    <source>
        <dbReference type="ARBA" id="ARBA00022723"/>
    </source>
</evidence>
<evidence type="ECO:0000256" key="7">
    <source>
        <dbReference type="SAM" id="SignalP"/>
    </source>
</evidence>
<dbReference type="PANTHER" id="PTHR37823">
    <property type="entry name" value="CYTOCHROME C-553-LIKE"/>
    <property type="match status" value="1"/>
</dbReference>
<keyword evidence="3 6" id="KW-0479">Metal-binding</keyword>
<feature type="domain" description="Cytochrome c" evidence="8">
    <location>
        <begin position="28"/>
        <end position="109"/>
    </location>
</feature>
<evidence type="ECO:0000313" key="10">
    <source>
        <dbReference type="EMBL" id="VUF13813.1"/>
    </source>
</evidence>
<reference evidence="9" key="2">
    <citation type="journal article" date="2021" name="Front. Microbiol.">
        <title>Comprehensive Comparative Genomics and Phenotyping of Methylobacterium Species.</title>
        <authorList>
            <person name="Alessa O."/>
            <person name="Ogura Y."/>
            <person name="Fujitani Y."/>
            <person name="Takami H."/>
            <person name="Hayashi T."/>
            <person name="Sahin N."/>
            <person name="Tani A."/>
        </authorList>
    </citation>
    <scope>NUCLEOTIDE SEQUENCE</scope>
    <source>
        <strain evidence="9">DSM 22415</strain>
    </source>
</reference>
<protein>
    <recommendedName>
        <fullName evidence="8">Cytochrome c domain-containing protein</fullName>
    </recommendedName>
</protein>
<dbReference type="EMBL" id="BPQI01000033">
    <property type="protein sequence ID" value="GJD55587.1"/>
    <property type="molecule type" value="Genomic_DNA"/>
</dbReference>
<feature type="chain" id="PRO_5021985761" description="Cytochrome c domain-containing protein" evidence="7">
    <location>
        <begin position="26"/>
        <end position="110"/>
    </location>
</feature>
<accession>A0A564G028</accession>
<evidence type="ECO:0000256" key="6">
    <source>
        <dbReference type="PROSITE-ProRule" id="PRU00433"/>
    </source>
</evidence>
<evidence type="ECO:0000313" key="9">
    <source>
        <dbReference type="EMBL" id="GJD55587.1"/>
    </source>
</evidence>
<organism evidence="10 11">
    <name type="scientific">Methylobacterium dankookense</name>
    <dbReference type="NCBI Taxonomy" id="560405"/>
    <lineage>
        <taxon>Bacteria</taxon>
        <taxon>Pseudomonadati</taxon>
        <taxon>Pseudomonadota</taxon>
        <taxon>Alphaproteobacteria</taxon>
        <taxon>Hyphomicrobiales</taxon>
        <taxon>Methylobacteriaceae</taxon>
        <taxon>Methylobacterium</taxon>
    </lineage>
</organism>
<evidence type="ECO:0000256" key="5">
    <source>
        <dbReference type="ARBA" id="ARBA00023004"/>
    </source>
</evidence>
<dbReference type="PROSITE" id="PS51007">
    <property type="entry name" value="CYTC"/>
    <property type="match status" value="1"/>
</dbReference>
<evidence type="ECO:0000256" key="4">
    <source>
        <dbReference type="ARBA" id="ARBA00022982"/>
    </source>
</evidence>
<feature type="signal peptide" evidence="7">
    <location>
        <begin position="1"/>
        <end position="25"/>
    </location>
</feature>
<dbReference type="Proteomes" id="UP001055303">
    <property type="component" value="Unassembled WGS sequence"/>
</dbReference>
<evidence type="ECO:0000313" key="11">
    <source>
        <dbReference type="Proteomes" id="UP000401717"/>
    </source>
</evidence>
<dbReference type="InterPro" id="IPR051811">
    <property type="entry name" value="Cytochrome_c550/c551-like"/>
</dbReference>
<dbReference type="GO" id="GO:0020037">
    <property type="term" value="F:heme binding"/>
    <property type="evidence" value="ECO:0007669"/>
    <property type="project" value="InterPro"/>
</dbReference>
<dbReference type="EMBL" id="CABFVH010000024">
    <property type="protein sequence ID" value="VUF13813.1"/>
    <property type="molecule type" value="Genomic_DNA"/>
</dbReference>
<dbReference type="Proteomes" id="UP000401717">
    <property type="component" value="Unassembled WGS sequence"/>
</dbReference>
<dbReference type="Gene3D" id="1.10.760.10">
    <property type="entry name" value="Cytochrome c-like domain"/>
    <property type="match status" value="1"/>
</dbReference>
<evidence type="ECO:0000256" key="1">
    <source>
        <dbReference type="ARBA" id="ARBA00022448"/>
    </source>
</evidence>
<dbReference type="Pfam" id="PF13442">
    <property type="entry name" value="Cytochrome_CBB3"/>
    <property type="match status" value="1"/>
</dbReference>
<proteinExistence type="predicted"/>
<name>A0A564G028_9HYPH</name>
<dbReference type="InterPro" id="IPR036909">
    <property type="entry name" value="Cyt_c-like_dom_sf"/>
</dbReference>
<keyword evidence="4" id="KW-0249">Electron transport</keyword>
<dbReference type="GO" id="GO:0046872">
    <property type="term" value="F:metal ion binding"/>
    <property type="evidence" value="ECO:0007669"/>
    <property type="project" value="UniProtKB-KW"/>
</dbReference>